<accession>A0A395ZZH9</accession>
<keyword evidence="1" id="KW-1133">Transmembrane helix</keyword>
<dbReference type="RefSeq" id="WP_117593553.1">
    <property type="nucleotide sequence ID" value="NZ_CABJDZ010000004.1"/>
</dbReference>
<evidence type="ECO:0000256" key="1">
    <source>
        <dbReference type="SAM" id="Phobius"/>
    </source>
</evidence>
<evidence type="ECO:0000313" key="6">
    <source>
        <dbReference type="EMBL" id="RGS69329.1"/>
    </source>
</evidence>
<evidence type="ECO:0000313" key="16">
    <source>
        <dbReference type="Proteomes" id="UP000265828"/>
    </source>
</evidence>
<dbReference type="Proteomes" id="UP000283585">
    <property type="component" value="Unassembled WGS sequence"/>
</dbReference>
<dbReference type="Proteomes" id="UP000285897">
    <property type="component" value="Unassembled WGS sequence"/>
</dbReference>
<dbReference type="InterPro" id="IPR019277">
    <property type="entry name" value="DUF2304"/>
</dbReference>
<dbReference type="EMBL" id="QROE01000004">
    <property type="protein sequence ID" value="RHK95093.1"/>
    <property type="molecule type" value="Genomic_DNA"/>
</dbReference>
<dbReference type="EMBL" id="QROS01000003">
    <property type="protein sequence ID" value="RHL48891.1"/>
    <property type="molecule type" value="Genomic_DNA"/>
</dbReference>
<gene>
    <name evidence="12" type="ORF">DW021_06040</name>
    <name evidence="11" type="ORF">DW040_10160</name>
    <name evidence="10" type="ORF">DW272_09250</name>
    <name evidence="9" type="ORF">DW767_05240</name>
    <name evidence="8" type="ORF">DW859_07855</name>
    <name evidence="7" type="ORF">DWW07_05985</name>
    <name evidence="6" type="ORF">DWX77_15195</name>
    <name evidence="5" type="ORF">DWY46_05885</name>
    <name evidence="4" type="ORF">DWZ12_00705</name>
    <name evidence="3" type="ORF">DXB38_13245</name>
    <name evidence="2" type="ORF">DXB81_04915</name>
</gene>
<evidence type="ECO:0000313" key="18">
    <source>
        <dbReference type="Proteomes" id="UP000284220"/>
    </source>
</evidence>
<evidence type="ECO:0000313" key="9">
    <source>
        <dbReference type="EMBL" id="RHE13935.1"/>
    </source>
</evidence>
<evidence type="ECO:0000313" key="4">
    <source>
        <dbReference type="EMBL" id="RGQ07756.1"/>
    </source>
</evidence>
<dbReference type="Proteomes" id="UP000261105">
    <property type="component" value="Unassembled WGS sequence"/>
</dbReference>
<dbReference type="Proteomes" id="UP000265808">
    <property type="component" value="Unassembled WGS sequence"/>
</dbReference>
<evidence type="ECO:0000313" key="15">
    <source>
        <dbReference type="Proteomes" id="UP000265808"/>
    </source>
</evidence>
<dbReference type="Proteomes" id="UP000284267">
    <property type="component" value="Unassembled WGS sequence"/>
</dbReference>
<dbReference type="EMBL" id="QRUH01000003">
    <property type="protein sequence ID" value="RGR49948.1"/>
    <property type="molecule type" value="Genomic_DNA"/>
</dbReference>
<evidence type="ECO:0000313" key="21">
    <source>
        <dbReference type="Proteomes" id="UP000284644"/>
    </source>
</evidence>
<keyword evidence="1" id="KW-0812">Transmembrane</keyword>
<dbReference type="Proteomes" id="UP000261222">
    <property type="component" value="Unassembled WGS sequence"/>
</dbReference>
<evidence type="ECO:0000313" key="12">
    <source>
        <dbReference type="EMBL" id="RHL48891.1"/>
    </source>
</evidence>
<comment type="caution">
    <text evidence="5">The sequence shown here is derived from an EMBL/GenBank/DDBJ whole genome shotgun (WGS) entry which is preliminary data.</text>
</comment>
<dbReference type="Proteomes" id="UP000284242">
    <property type="component" value="Unassembled WGS sequence"/>
</dbReference>
<feature type="transmembrane region" description="Helical" evidence="1">
    <location>
        <begin position="6"/>
        <end position="24"/>
    </location>
</feature>
<dbReference type="EMBL" id="QSHL01000004">
    <property type="protein sequence ID" value="RHC07567.1"/>
    <property type="molecule type" value="Genomic_DNA"/>
</dbReference>
<dbReference type="EMBL" id="QSUZ01000021">
    <property type="protein sequence ID" value="RGN85928.1"/>
    <property type="molecule type" value="Genomic_DNA"/>
</dbReference>
<protein>
    <submittedName>
        <fullName evidence="5">DUF2304 domain-containing protein</fullName>
    </submittedName>
</protein>
<evidence type="ECO:0000313" key="23">
    <source>
        <dbReference type="Proteomes" id="UP000285897"/>
    </source>
</evidence>
<name>A0A395ZZH9_9FIRM</name>
<reference evidence="13 14" key="1">
    <citation type="submission" date="2018-08" db="EMBL/GenBank/DDBJ databases">
        <title>A genome reference for cultivated species of the human gut microbiota.</title>
        <authorList>
            <person name="Zou Y."/>
            <person name="Xue W."/>
            <person name="Luo G."/>
        </authorList>
    </citation>
    <scope>NUCLEOTIDE SEQUENCE [LARGE SCALE GENOMIC DNA]</scope>
    <source>
        <strain evidence="7 16">AF14-23</strain>
        <strain evidence="6 19">AF21-24</strain>
        <strain evidence="5 22">AF25-21</strain>
        <strain evidence="4 17">AF29-2BH</strain>
        <strain evidence="12 23">AF37-6AC</strain>
        <strain evidence="11 20">AF39-4</strain>
        <strain evidence="10 18">AM22-9LB</strain>
        <strain evidence="9 21">AM29-25AC</strain>
        <strain evidence="8 15">AM37-4AC</strain>
        <strain evidence="3 13">OM03-6</strain>
        <strain evidence="2 14">OM06-11AA</strain>
    </source>
</reference>
<evidence type="ECO:0000313" key="11">
    <source>
        <dbReference type="EMBL" id="RHK95093.1"/>
    </source>
</evidence>
<dbReference type="EMBL" id="QSUB01000001">
    <property type="protein sequence ID" value="RGN07835.1"/>
    <property type="molecule type" value="Genomic_DNA"/>
</dbReference>
<dbReference type="Proteomes" id="UP000265828">
    <property type="component" value="Unassembled WGS sequence"/>
</dbReference>
<evidence type="ECO:0000313" key="13">
    <source>
        <dbReference type="Proteomes" id="UP000261105"/>
    </source>
</evidence>
<evidence type="ECO:0000313" key="8">
    <source>
        <dbReference type="EMBL" id="RHC07567.1"/>
    </source>
</evidence>
<proteinExistence type="predicted"/>
<dbReference type="AlphaFoldDB" id="A0A395ZZH9"/>
<dbReference type="EMBL" id="QRHZ01000004">
    <property type="protein sequence ID" value="RHG17229.1"/>
    <property type="molecule type" value="Genomic_DNA"/>
</dbReference>
<evidence type="ECO:0000313" key="2">
    <source>
        <dbReference type="EMBL" id="RGN07835.1"/>
    </source>
</evidence>
<dbReference type="Proteomes" id="UP000284644">
    <property type="component" value="Unassembled WGS sequence"/>
</dbReference>
<feature type="transmembrane region" description="Helical" evidence="1">
    <location>
        <begin position="70"/>
        <end position="89"/>
    </location>
</feature>
<evidence type="ECO:0000313" key="19">
    <source>
        <dbReference type="Proteomes" id="UP000284242"/>
    </source>
</evidence>
<dbReference type="EMBL" id="QRSS01000001">
    <property type="protein sequence ID" value="RGQ07756.1"/>
    <property type="molecule type" value="Genomic_DNA"/>
</dbReference>
<evidence type="ECO:0000313" key="20">
    <source>
        <dbReference type="Proteomes" id="UP000284267"/>
    </source>
</evidence>
<evidence type="ECO:0000313" key="14">
    <source>
        <dbReference type="Proteomes" id="UP000261222"/>
    </source>
</evidence>
<dbReference type="EMBL" id="QSJW01000003">
    <property type="protein sequence ID" value="RHE13935.1"/>
    <property type="molecule type" value="Genomic_DNA"/>
</dbReference>
<dbReference type="Proteomes" id="UP000285839">
    <property type="component" value="Unassembled WGS sequence"/>
</dbReference>
<feature type="transmembrane region" description="Helical" evidence="1">
    <location>
        <begin position="31"/>
        <end position="50"/>
    </location>
</feature>
<evidence type="ECO:0000313" key="5">
    <source>
        <dbReference type="EMBL" id="RGR49948.1"/>
    </source>
</evidence>
<dbReference type="EMBL" id="QRVV01000082">
    <property type="protein sequence ID" value="RGS69329.1"/>
    <property type="molecule type" value="Genomic_DNA"/>
</dbReference>
<evidence type="ECO:0000313" key="10">
    <source>
        <dbReference type="EMBL" id="RHG17229.1"/>
    </source>
</evidence>
<dbReference type="EMBL" id="QRZI01000003">
    <property type="protein sequence ID" value="RGV65186.1"/>
    <property type="molecule type" value="Genomic_DNA"/>
</dbReference>
<organism evidence="5 22">
    <name type="scientific">Blautia obeum</name>
    <dbReference type="NCBI Taxonomy" id="40520"/>
    <lineage>
        <taxon>Bacteria</taxon>
        <taxon>Bacillati</taxon>
        <taxon>Bacillota</taxon>
        <taxon>Clostridia</taxon>
        <taxon>Lachnospirales</taxon>
        <taxon>Lachnospiraceae</taxon>
        <taxon>Blautia</taxon>
    </lineage>
</organism>
<sequence>MTLKAQVLICIVLIIALIAIVNMVRKRSLELKYVLVWICADIILFIFTLFPSTMGHVAAFFGIYSPVNMIFFMGFVLSLVIIFTLTVALSRVTARVRKLAQMIALQDEEKREK</sequence>
<keyword evidence="1" id="KW-0472">Membrane</keyword>
<evidence type="ECO:0000313" key="17">
    <source>
        <dbReference type="Proteomes" id="UP000283585"/>
    </source>
</evidence>
<evidence type="ECO:0000313" key="22">
    <source>
        <dbReference type="Proteomes" id="UP000285839"/>
    </source>
</evidence>
<dbReference type="Proteomes" id="UP000284220">
    <property type="component" value="Unassembled WGS sequence"/>
</dbReference>
<evidence type="ECO:0000313" key="3">
    <source>
        <dbReference type="EMBL" id="RGN85928.1"/>
    </source>
</evidence>
<dbReference type="Pfam" id="PF10066">
    <property type="entry name" value="DUF2304"/>
    <property type="match status" value="1"/>
</dbReference>
<evidence type="ECO:0000313" key="7">
    <source>
        <dbReference type="EMBL" id="RGV65186.1"/>
    </source>
</evidence>